<evidence type="ECO:0000313" key="11">
    <source>
        <dbReference type="Proteomes" id="UP001244341"/>
    </source>
</evidence>
<dbReference type="PROSITE" id="PS00211">
    <property type="entry name" value="ABC_TRANSPORTER_1"/>
    <property type="match status" value="1"/>
</dbReference>
<dbReference type="InterPro" id="IPR003439">
    <property type="entry name" value="ABC_transporter-like_ATP-bd"/>
</dbReference>
<evidence type="ECO:0000256" key="1">
    <source>
        <dbReference type="ARBA" id="ARBA00004141"/>
    </source>
</evidence>
<comment type="subcellular location">
    <subcellularLocation>
        <location evidence="1">Membrane</location>
        <topology evidence="1">Multi-pass membrane protein</topology>
    </subcellularLocation>
</comment>
<keyword evidence="11" id="KW-1185">Reference proteome</keyword>
<keyword evidence="6 8" id="KW-1133">Transmembrane helix</keyword>
<evidence type="ECO:0000256" key="2">
    <source>
        <dbReference type="ARBA" id="ARBA00008526"/>
    </source>
</evidence>
<feature type="transmembrane region" description="Helical" evidence="8">
    <location>
        <begin position="53"/>
        <end position="73"/>
    </location>
</feature>
<dbReference type="SMART" id="SM00382">
    <property type="entry name" value="AAA"/>
    <property type="match status" value="1"/>
</dbReference>
<evidence type="ECO:0000256" key="6">
    <source>
        <dbReference type="ARBA" id="ARBA00022989"/>
    </source>
</evidence>
<dbReference type="InterPro" id="IPR003593">
    <property type="entry name" value="AAA+_ATPase"/>
</dbReference>
<reference evidence="10 11" key="1">
    <citation type="submission" date="2023-05" db="EMBL/GenBank/DDBJ databases">
        <title>A 100% complete, gapless, phased diploid assembly of the Scenedesmus obliquus UTEX 3031 genome.</title>
        <authorList>
            <person name="Biondi T.C."/>
            <person name="Hanschen E.R."/>
            <person name="Kwon T."/>
            <person name="Eng W."/>
            <person name="Kruse C.P.S."/>
            <person name="Koehler S.I."/>
            <person name="Kunde Y."/>
            <person name="Gleasner C.D."/>
            <person name="You Mak K.T."/>
            <person name="Polle J."/>
            <person name="Hovde B.T."/>
            <person name="Starkenburg S.R."/>
        </authorList>
    </citation>
    <scope>NUCLEOTIDE SEQUENCE [LARGE SCALE GENOMIC DNA]</scope>
    <source>
        <strain evidence="10 11">DOE0152z</strain>
    </source>
</reference>
<evidence type="ECO:0000256" key="4">
    <source>
        <dbReference type="ARBA" id="ARBA00022741"/>
    </source>
</evidence>
<dbReference type="Pfam" id="PF12698">
    <property type="entry name" value="ABC2_membrane_3"/>
    <property type="match status" value="1"/>
</dbReference>
<sequence length="971" mass="105693">MKKAVTTTAAAQPQSSRISSCCQRVFKGRLGQQFAALFYKNALVAWRSRRSTAIRLSAPFVFLALALIVTLALNADVGLRERFVAQLPGQKAPDVIESIPNCGRDVYIAGKQCLDFLYTPAGDPVVEALVASIRANNAPPIPASRALGLQNRSQVDEYMVAHPDGALGAVHFTVFSNQSVGYVLQSNGTVKYFKGSFQDPTGFFAVPMINAVGRAIAQLFANTTSSSSVSNSKYNMSLTQSNMLQDVQWRPRLGAFPHPSLESGGMQLQGQVLAVFIFAALMFGCVSQISGLVSEAETGLRLALRTVGMRDSAYWTSWMAFDGLMAFFGALLLTISGMILQFSFFKHNSFGILLLLFWLCGLAMAALSYTLSTLVRKTQSAVYLGFGMFIVGWMFQAAILVMGDNDNPYAPNSYYSKSSRWGRVLFWVFNLMPWNPLTKGIKDLNAATLTAADPGLHWGQLNSYCRYQPVAELQEPYDPSREYRSYDCMFPMTQVYLTLLCQWLVYWALAVYLSNVLPNQLGTHRPLCWFGIPEGQLLCLLGPNGAGKTTTINCLTGVLPFTGGDALIYGNSIATEGGLDAVRPLMGVCPQFDVLWQQLSGREHLVIYGLVKGSSFDQVLQQADELLTRVQLTEAAGVRSGSYSGGMRRRLSVAIALLGDPKIVYLDEPTRGMDPISRRAVWDIIQEAKQNRAIVLTTHSMAEADVLGDRIAIMVRGRLRAIGSSIRLKHKFGSGYQLSVHYEPAASAAHAVESGTLRHTLDAAAQHNISSSSSSSSRLEDVKAFFRQGLGLEPTSEAAPAAPTAAAAASQSASEASGKLLYLVPRQQQQRLGRFLRQLEQQQQRLGVHDVQCSLASLEEVFLTIVKQAEVEAAALNGNALTTVDLPDGSGQLQVPMGEEGPFTHPSGDGRQFVVNNVGQHVCVLVVITSISIEQEGPFQHPTPGDGRQFAVKWAQDDEGRLLVVGCTELQ</sequence>
<keyword evidence="3 8" id="KW-0812">Transmembrane</keyword>
<accession>A0ABY8URM5</accession>
<dbReference type="PROSITE" id="PS50893">
    <property type="entry name" value="ABC_TRANSPORTER_2"/>
    <property type="match status" value="1"/>
</dbReference>
<name>A0ABY8URM5_TETOB</name>
<keyword evidence="5" id="KW-0067">ATP-binding</keyword>
<dbReference type="Proteomes" id="UP001244341">
    <property type="component" value="Chromosome 17b"/>
</dbReference>
<evidence type="ECO:0000259" key="9">
    <source>
        <dbReference type="PROSITE" id="PS50893"/>
    </source>
</evidence>
<evidence type="ECO:0000256" key="5">
    <source>
        <dbReference type="ARBA" id="ARBA00022840"/>
    </source>
</evidence>
<gene>
    <name evidence="10" type="ORF">OEZ85_013673</name>
</gene>
<dbReference type="InterPro" id="IPR017871">
    <property type="entry name" value="ABC_transporter-like_CS"/>
</dbReference>
<feature type="transmembrane region" description="Helical" evidence="8">
    <location>
        <begin position="352"/>
        <end position="375"/>
    </location>
</feature>
<keyword evidence="4" id="KW-0547">Nucleotide-binding</keyword>
<dbReference type="InterPro" id="IPR027417">
    <property type="entry name" value="P-loop_NTPase"/>
</dbReference>
<dbReference type="InterPro" id="IPR013525">
    <property type="entry name" value="ABC2_TM"/>
</dbReference>
<feature type="transmembrane region" description="Helical" evidence="8">
    <location>
        <begin position="313"/>
        <end position="340"/>
    </location>
</feature>
<feature type="domain" description="ABC transporter" evidence="9">
    <location>
        <begin position="511"/>
        <end position="741"/>
    </location>
</feature>
<evidence type="ECO:0000256" key="7">
    <source>
        <dbReference type="ARBA" id="ARBA00023136"/>
    </source>
</evidence>
<dbReference type="PANTHER" id="PTHR19229">
    <property type="entry name" value="ATP-BINDING CASSETTE TRANSPORTER SUBFAMILY A ABCA"/>
    <property type="match status" value="1"/>
</dbReference>
<evidence type="ECO:0000256" key="8">
    <source>
        <dbReference type="SAM" id="Phobius"/>
    </source>
</evidence>
<evidence type="ECO:0000313" key="10">
    <source>
        <dbReference type="EMBL" id="WIA24059.1"/>
    </source>
</evidence>
<dbReference type="InterPro" id="IPR026082">
    <property type="entry name" value="ABCA"/>
</dbReference>
<protein>
    <recommendedName>
        <fullName evidence="9">ABC transporter domain-containing protein</fullName>
    </recommendedName>
</protein>
<keyword evidence="7 8" id="KW-0472">Membrane</keyword>
<feature type="transmembrane region" description="Helical" evidence="8">
    <location>
        <begin position="381"/>
        <end position="402"/>
    </location>
</feature>
<comment type="similarity">
    <text evidence="2">Belongs to the ABC transporter superfamily. ABCA family. CPR flippase (TC 3.A.1.211) subfamily.</text>
</comment>
<organism evidence="10 11">
    <name type="scientific">Tetradesmus obliquus</name>
    <name type="common">Green alga</name>
    <name type="synonym">Acutodesmus obliquus</name>
    <dbReference type="NCBI Taxonomy" id="3088"/>
    <lineage>
        <taxon>Eukaryota</taxon>
        <taxon>Viridiplantae</taxon>
        <taxon>Chlorophyta</taxon>
        <taxon>core chlorophytes</taxon>
        <taxon>Chlorophyceae</taxon>
        <taxon>CS clade</taxon>
        <taxon>Sphaeropleales</taxon>
        <taxon>Scenedesmaceae</taxon>
        <taxon>Tetradesmus</taxon>
    </lineage>
</organism>
<dbReference type="CDD" id="cd03263">
    <property type="entry name" value="ABC_subfamily_A"/>
    <property type="match status" value="1"/>
</dbReference>
<dbReference type="EMBL" id="CP126224">
    <property type="protein sequence ID" value="WIA24059.1"/>
    <property type="molecule type" value="Genomic_DNA"/>
</dbReference>
<dbReference type="Pfam" id="PF00005">
    <property type="entry name" value="ABC_tran"/>
    <property type="match status" value="1"/>
</dbReference>
<evidence type="ECO:0000256" key="3">
    <source>
        <dbReference type="ARBA" id="ARBA00022692"/>
    </source>
</evidence>
<proteinExistence type="inferred from homology"/>
<dbReference type="PANTHER" id="PTHR19229:SF205">
    <property type="entry name" value="ABC TRANSPORTER A FAMILY MEMBER 1-RELATED"/>
    <property type="match status" value="1"/>
</dbReference>
<dbReference type="SUPFAM" id="SSF52540">
    <property type="entry name" value="P-loop containing nucleoside triphosphate hydrolases"/>
    <property type="match status" value="1"/>
</dbReference>
<dbReference type="Gene3D" id="3.40.50.300">
    <property type="entry name" value="P-loop containing nucleotide triphosphate hydrolases"/>
    <property type="match status" value="1"/>
</dbReference>
<feature type="transmembrane region" description="Helical" evidence="8">
    <location>
        <begin position="272"/>
        <end position="293"/>
    </location>
</feature>